<feature type="region of interest" description="Disordered" evidence="1">
    <location>
        <begin position="168"/>
        <end position="209"/>
    </location>
</feature>
<keyword evidence="3" id="KW-0732">Signal</keyword>
<protein>
    <submittedName>
        <fullName evidence="4">Uncharacterized protein</fullName>
    </submittedName>
</protein>
<evidence type="ECO:0000256" key="3">
    <source>
        <dbReference type="SAM" id="SignalP"/>
    </source>
</evidence>
<keyword evidence="5" id="KW-1185">Reference proteome</keyword>
<dbReference type="EMBL" id="CP086719">
    <property type="protein sequence ID" value="WOO84312.1"/>
    <property type="molecule type" value="Genomic_DNA"/>
</dbReference>
<organism evidence="4 5">
    <name type="scientific">Vanrija pseudolonga</name>
    <dbReference type="NCBI Taxonomy" id="143232"/>
    <lineage>
        <taxon>Eukaryota</taxon>
        <taxon>Fungi</taxon>
        <taxon>Dikarya</taxon>
        <taxon>Basidiomycota</taxon>
        <taxon>Agaricomycotina</taxon>
        <taxon>Tremellomycetes</taxon>
        <taxon>Trichosporonales</taxon>
        <taxon>Trichosporonaceae</taxon>
        <taxon>Vanrija</taxon>
    </lineage>
</organism>
<gene>
    <name evidence="4" type="ORF">LOC62_06G007830</name>
</gene>
<feature type="region of interest" description="Disordered" evidence="1">
    <location>
        <begin position="222"/>
        <end position="251"/>
    </location>
</feature>
<sequence>MVVAILSLAAIGASFATALPLPRGSPASALPRDSPAPTTTTSTSGWPGFKRASPAGKAGFIIWVLFASILGAYGLCNLLMFIYALFRITGRRWEPAERFVDAYFSFHRRFCGSDAEDPLSSRPPPALDSTGRTGEGGGDGGTRTRTYASSINTKLVYVVSADEADDRRATENADANCRRSSQSDRGSSIPPSYRSKDRLPSYSSPVPDHTAEFDFEFAEMPPGSLALSFGQGSVRSGDESRRASPAAERGQ</sequence>
<keyword evidence="2" id="KW-1133">Transmembrane helix</keyword>
<evidence type="ECO:0000256" key="1">
    <source>
        <dbReference type="SAM" id="MobiDB-lite"/>
    </source>
</evidence>
<keyword evidence="2" id="KW-0812">Transmembrane</keyword>
<reference evidence="4" key="1">
    <citation type="submission" date="2023-10" db="EMBL/GenBank/DDBJ databases">
        <authorList>
            <person name="Noh H."/>
        </authorList>
    </citation>
    <scope>NUCLEOTIDE SEQUENCE</scope>
    <source>
        <strain evidence="4">DUCC4014</strain>
    </source>
</reference>
<name>A0AAF1BKT1_9TREE</name>
<keyword evidence="2" id="KW-0472">Membrane</keyword>
<evidence type="ECO:0000256" key="2">
    <source>
        <dbReference type="SAM" id="Phobius"/>
    </source>
</evidence>
<proteinExistence type="predicted"/>
<feature type="transmembrane region" description="Helical" evidence="2">
    <location>
        <begin position="60"/>
        <end position="86"/>
    </location>
</feature>
<dbReference type="Proteomes" id="UP000827549">
    <property type="component" value="Chromosome 6"/>
</dbReference>
<evidence type="ECO:0000313" key="5">
    <source>
        <dbReference type="Proteomes" id="UP000827549"/>
    </source>
</evidence>
<feature type="chain" id="PRO_5041944247" evidence="3">
    <location>
        <begin position="19"/>
        <end position="251"/>
    </location>
</feature>
<feature type="signal peptide" evidence="3">
    <location>
        <begin position="1"/>
        <end position="18"/>
    </location>
</feature>
<dbReference type="GeneID" id="87811001"/>
<evidence type="ECO:0000313" key="4">
    <source>
        <dbReference type="EMBL" id="WOO84312.1"/>
    </source>
</evidence>
<feature type="region of interest" description="Disordered" evidence="1">
    <location>
        <begin position="114"/>
        <end position="146"/>
    </location>
</feature>
<dbReference type="RefSeq" id="XP_062630338.1">
    <property type="nucleotide sequence ID" value="XM_062774354.1"/>
</dbReference>
<dbReference type="AlphaFoldDB" id="A0AAF1BKT1"/>
<accession>A0AAF1BKT1</accession>
<feature type="region of interest" description="Disordered" evidence="1">
    <location>
        <begin position="26"/>
        <end position="48"/>
    </location>
</feature>
<feature type="compositionally biased region" description="Polar residues" evidence="1">
    <location>
        <begin position="178"/>
        <end position="190"/>
    </location>
</feature>